<evidence type="ECO:0000313" key="3">
    <source>
        <dbReference type="Proteomes" id="UP001314170"/>
    </source>
</evidence>
<organism evidence="2 3">
    <name type="scientific">Dovyalis caffra</name>
    <dbReference type="NCBI Taxonomy" id="77055"/>
    <lineage>
        <taxon>Eukaryota</taxon>
        <taxon>Viridiplantae</taxon>
        <taxon>Streptophyta</taxon>
        <taxon>Embryophyta</taxon>
        <taxon>Tracheophyta</taxon>
        <taxon>Spermatophyta</taxon>
        <taxon>Magnoliopsida</taxon>
        <taxon>eudicotyledons</taxon>
        <taxon>Gunneridae</taxon>
        <taxon>Pentapetalae</taxon>
        <taxon>rosids</taxon>
        <taxon>fabids</taxon>
        <taxon>Malpighiales</taxon>
        <taxon>Salicaceae</taxon>
        <taxon>Flacourtieae</taxon>
        <taxon>Dovyalis</taxon>
    </lineage>
</organism>
<dbReference type="AlphaFoldDB" id="A0AAV1S662"/>
<name>A0AAV1S662_9ROSI</name>
<dbReference type="EMBL" id="CAWUPB010001168">
    <property type="protein sequence ID" value="CAK7345873.1"/>
    <property type="molecule type" value="Genomic_DNA"/>
</dbReference>
<accession>A0AAV1S662</accession>
<gene>
    <name evidence="2" type="ORF">DCAF_LOCUS18536</name>
</gene>
<keyword evidence="3" id="KW-1185">Reference proteome</keyword>
<evidence type="ECO:0000256" key="1">
    <source>
        <dbReference type="SAM" id="MobiDB-lite"/>
    </source>
</evidence>
<proteinExistence type="predicted"/>
<comment type="caution">
    <text evidence="2">The sequence shown here is derived from an EMBL/GenBank/DDBJ whole genome shotgun (WGS) entry which is preliminary data.</text>
</comment>
<evidence type="ECO:0000313" key="2">
    <source>
        <dbReference type="EMBL" id="CAK7345873.1"/>
    </source>
</evidence>
<protein>
    <submittedName>
        <fullName evidence="2">Uncharacterized protein</fullName>
    </submittedName>
</protein>
<feature type="region of interest" description="Disordered" evidence="1">
    <location>
        <begin position="14"/>
        <end position="50"/>
    </location>
</feature>
<reference evidence="2 3" key="1">
    <citation type="submission" date="2024-01" db="EMBL/GenBank/DDBJ databases">
        <authorList>
            <person name="Waweru B."/>
        </authorList>
    </citation>
    <scope>NUCLEOTIDE SEQUENCE [LARGE SCALE GENOMIC DNA]</scope>
</reference>
<dbReference type="Proteomes" id="UP001314170">
    <property type="component" value="Unassembled WGS sequence"/>
</dbReference>
<sequence length="50" mass="5464">MALNSRKTKLSFGTIMSGISRGEEKGKRCSSNPDEARSLFLDESINGQTD</sequence>